<organism evidence="1 2">
    <name type="scientific">Capsicum annuum</name>
    <name type="common">Capsicum pepper</name>
    <dbReference type="NCBI Taxonomy" id="4072"/>
    <lineage>
        <taxon>Eukaryota</taxon>
        <taxon>Viridiplantae</taxon>
        <taxon>Streptophyta</taxon>
        <taxon>Embryophyta</taxon>
        <taxon>Tracheophyta</taxon>
        <taxon>Spermatophyta</taxon>
        <taxon>Magnoliopsida</taxon>
        <taxon>eudicotyledons</taxon>
        <taxon>Gunneridae</taxon>
        <taxon>Pentapetalae</taxon>
        <taxon>asterids</taxon>
        <taxon>lamiids</taxon>
        <taxon>Solanales</taxon>
        <taxon>Solanaceae</taxon>
        <taxon>Solanoideae</taxon>
        <taxon>Capsiceae</taxon>
        <taxon>Capsicum</taxon>
    </lineage>
</organism>
<proteinExistence type="predicted"/>
<evidence type="ECO:0008006" key="3">
    <source>
        <dbReference type="Google" id="ProtNLM"/>
    </source>
</evidence>
<protein>
    <recommendedName>
        <fullName evidence="3">Wound-induced protein 1</fullName>
    </recommendedName>
</protein>
<dbReference type="Proteomes" id="UP000222542">
    <property type="component" value="Unassembled WGS sequence"/>
</dbReference>
<dbReference type="Pfam" id="PF07107">
    <property type="entry name" value="WI12"/>
    <property type="match status" value="1"/>
</dbReference>
<comment type="caution">
    <text evidence="1">The sequence shown here is derived from an EMBL/GenBank/DDBJ whole genome shotgun (WGS) entry which is preliminary data.</text>
</comment>
<dbReference type="Gene3D" id="3.10.450.50">
    <property type="match status" value="1"/>
</dbReference>
<dbReference type="EMBL" id="AYRZ02000009">
    <property type="protein sequence ID" value="PHT72617.1"/>
    <property type="molecule type" value="Genomic_DNA"/>
</dbReference>
<dbReference type="STRING" id="4072.A0A1U8E207"/>
<dbReference type="OMA" id="HGHTETI"/>
<sequence length="149" mass="17278">MNSEIDNKNKGILKTLYKALAFTYGDTKMLTGLIADDLEWWFHGPQNCHYMMKLLTGELSNKNSFKFKPRNIDAIDDLVIVEEWDGAKAYWVHVWTLKNGVITQFREYFNTWLTVTELRPMGCVRSTTLWQSHPCDLEKCSLLGLILAI</sequence>
<dbReference type="Gramene" id="PHT72617">
    <property type="protein sequence ID" value="PHT72617"/>
    <property type="gene ID" value="T459_23402"/>
</dbReference>
<keyword evidence="2" id="KW-1185">Reference proteome</keyword>
<dbReference type="SUPFAM" id="SSF54427">
    <property type="entry name" value="NTF2-like"/>
    <property type="match status" value="1"/>
</dbReference>
<dbReference type="SMR" id="A0A1U8E207"/>
<reference evidence="1 2" key="2">
    <citation type="journal article" date="2017" name="Genome Biol.">
        <title>New reference genome sequences of hot pepper reveal the massive evolution of plant disease-resistance genes by retroduplication.</title>
        <authorList>
            <person name="Kim S."/>
            <person name="Park J."/>
            <person name="Yeom S.I."/>
            <person name="Kim Y.M."/>
            <person name="Seo E."/>
            <person name="Kim K.T."/>
            <person name="Kim M.S."/>
            <person name="Lee J.M."/>
            <person name="Cheong K."/>
            <person name="Shin H.S."/>
            <person name="Kim S.B."/>
            <person name="Han K."/>
            <person name="Lee J."/>
            <person name="Park M."/>
            <person name="Lee H.A."/>
            <person name="Lee H.Y."/>
            <person name="Lee Y."/>
            <person name="Oh S."/>
            <person name="Lee J.H."/>
            <person name="Choi E."/>
            <person name="Choi E."/>
            <person name="Lee S.E."/>
            <person name="Jeon J."/>
            <person name="Kim H."/>
            <person name="Choi G."/>
            <person name="Song H."/>
            <person name="Lee J."/>
            <person name="Lee S.C."/>
            <person name="Kwon J.K."/>
            <person name="Lee H.Y."/>
            <person name="Koo N."/>
            <person name="Hong Y."/>
            <person name="Kim R.W."/>
            <person name="Kang W.H."/>
            <person name="Huh J.H."/>
            <person name="Kang B.C."/>
            <person name="Yang T.J."/>
            <person name="Lee Y.H."/>
            <person name="Bennetzen J.L."/>
            <person name="Choi D."/>
        </authorList>
    </citation>
    <scope>NUCLEOTIDE SEQUENCE [LARGE SCALE GENOMIC DNA]</scope>
    <source>
        <strain evidence="2">cv. CM334</strain>
    </source>
</reference>
<dbReference type="InterPro" id="IPR032710">
    <property type="entry name" value="NTF2-like_dom_sf"/>
</dbReference>
<dbReference type="AlphaFoldDB" id="A0A1U8E207"/>
<gene>
    <name evidence="1" type="ORF">T459_23402</name>
</gene>
<evidence type="ECO:0000313" key="2">
    <source>
        <dbReference type="Proteomes" id="UP000222542"/>
    </source>
</evidence>
<evidence type="ECO:0000313" key="1">
    <source>
        <dbReference type="EMBL" id="PHT72617.1"/>
    </source>
</evidence>
<dbReference type="PANTHER" id="PTHR33703:SF16">
    <property type="entry name" value="OS05G0342100 PROTEIN"/>
    <property type="match status" value="1"/>
</dbReference>
<dbReference type="PANTHER" id="PTHR33703">
    <property type="entry name" value="OS07G0691300 PROTEIN"/>
    <property type="match status" value="1"/>
</dbReference>
<reference evidence="1 2" key="1">
    <citation type="journal article" date="2014" name="Nat. Genet.">
        <title>Genome sequence of the hot pepper provides insights into the evolution of pungency in Capsicum species.</title>
        <authorList>
            <person name="Kim S."/>
            <person name="Park M."/>
            <person name="Yeom S.I."/>
            <person name="Kim Y.M."/>
            <person name="Lee J.M."/>
            <person name="Lee H.A."/>
            <person name="Seo E."/>
            <person name="Choi J."/>
            <person name="Cheong K."/>
            <person name="Kim K.T."/>
            <person name="Jung K."/>
            <person name="Lee G.W."/>
            <person name="Oh S.K."/>
            <person name="Bae C."/>
            <person name="Kim S.B."/>
            <person name="Lee H.Y."/>
            <person name="Kim S.Y."/>
            <person name="Kim M.S."/>
            <person name="Kang B.C."/>
            <person name="Jo Y.D."/>
            <person name="Yang H.B."/>
            <person name="Jeong H.J."/>
            <person name="Kang W.H."/>
            <person name="Kwon J.K."/>
            <person name="Shin C."/>
            <person name="Lim J.Y."/>
            <person name="Park J.H."/>
            <person name="Huh J.H."/>
            <person name="Kim J.S."/>
            <person name="Kim B.D."/>
            <person name="Cohen O."/>
            <person name="Paran I."/>
            <person name="Suh M.C."/>
            <person name="Lee S.B."/>
            <person name="Kim Y.K."/>
            <person name="Shin Y."/>
            <person name="Noh S.J."/>
            <person name="Park J."/>
            <person name="Seo Y.S."/>
            <person name="Kwon S.Y."/>
            <person name="Kim H.A."/>
            <person name="Park J.M."/>
            <person name="Kim H.J."/>
            <person name="Choi S.B."/>
            <person name="Bosland P.W."/>
            <person name="Reeves G."/>
            <person name="Jo S.H."/>
            <person name="Lee B.W."/>
            <person name="Cho H.T."/>
            <person name="Choi H.S."/>
            <person name="Lee M.S."/>
            <person name="Yu Y."/>
            <person name="Do Choi Y."/>
            <person name="Park B.S."/>
            <person name="van Deynze A."/>
            <person name="Ashrafi H."/>
            <person name="Hill T."/>
            <person name="Kim W.T."/>
            <person name="Pai H.S."/>
            <person name="Ahn H.K."/>
            <person name="Yeam I."/>
            <person name="Giovannoni J.J."/>
            <person name="Rose J.K."/>
            <person name="Sorensen I."/>
            <person name="Lee S.J."/>
            <person name="Kim R.W."/>
            <person name="Choi I.Y."/>
            <person name="Choi B.S."/>
            <person name="Lim J.S."/>
            <person name="Lee Y.H."/>
            <person name="Choi D."/>
        </authorList>
    </citation>
    <scope>NUCLEOTIDE SEQUENCE [LARGE SCALE GENOMIC DNA]</scope>
    <source>
        <strain evidence="2">cv. CM334</strain>
    </source>
</reference>
<name>A0A1U8E207_CAPAN</name>
<accession>A0A1U8E207</accession>
<dbReference type="InterPro" id="IPR009798">
    <property type="entry name" value="Wun1-like"/>
</dbReference>